<keyword evidence="6" id="KW-0547">Nucleotide-binding</keyword>
<comment type="similarity">
    <text evidence="2">Belongs to the ABC transporter superfamily. ABCG family. PDR (TC 3.A.1.205) subfamily.</text>
</comment>
<comment type="subcellular location">
    <subcellularLocation>
        <location evidence="1">Membrane</location>
        <topology evidence="1">Multi-pass membrane protein</topology>
    </subcellularLocation>
</comment>
<dbReference type="InterPro" id="IPR003439">
    <property type="entry name" value="ABC_transporter-like_ATP-bd"/>
</dbReference>
<dbReference type="FunFam" id="3.40.50.300:FF:000532">
    <property type="entry name" value="ABC transporter G family member 34"/>
    <property type="match status" value="1"/>
</dbReference>
<dbReference type="GO" id="GO:0016887">
    <property type="term" value="F:ATP hydrolysis activity"/>
    <property type="evidence" value="ECO:0007669"/>
    <property type="project" value="InterPro"/>
</dbReference>
<feature type="transmembrane region" description="Helical" evidence="11">
    <location>
        <begin position="552"/>
        <end position="573"/>
    </location>
</feature>
<dbReference type="Gene3D" id="3.40.50.300">
    <property type="entry name" value="P-loop containing nucleotide triphosphate hydrolases"/>
    <property type="match status" value="2"/>
</dbReference>
<evidence type="ECO:0000256" key="2">
    <source>
        <dbReference type="ARBA" id="ARBA00006012"/>
    </source>
</evidence>
<dbReference type="Proteomes" id="UP000324897">
    <property type="component" value="Chromosome 3"/>
</dbReference>
<keyword evidence="9 11" id="KW-0472">Membrane</keyword>
<dbReference type="InterPro" id="IPR013525">
    <property type="entry name" value="ABC2_TM"/>
</dbReference>
<keyword evidence="14" id="KW-1185">Reference proteome</keyword>
<dbReference type="SUPFAM" id="SSF52540">
    <property type="entry name" value="P-loop containing nucleoside triphosphate hydrolases"/>
    <property type="match status" value="2"/>
</dbReference>
<keyword evidence="4 11" id="KW-0812">Transmembrane</keyword>
<evidence type="ECO:0000256" key="7">
    <source>
        <dbReference type="ARBA" id="ARBA00022840"/>
    </source>
</evidence>
<dbReference type="EMBL" id="RWGY01000039">
    <property type="protein sequence ID" value="TVU11153.1"/>
    <property type="molecule type" value="Genomic_DNA"/>
</dbReference>
<evidence type="ECO:0000256" key="1">
    <source>
        <dbReference type="ARBA" id="ARBA00004141"/>
    </source>
</evidence>
<dbReference type="GO" id="GO:0005886">
    <property type="term" value="C:plasma membrane"/>
    <property type="evidence" value="ECO:0007669"/>
    <property type="project" value="UniProtKB-ARBA"/>
</dbReference>
<feature type="transmembrane region" description="Helical" evidence="11">
    <location>
        <begin position="1157"/>
        <end position="1182"/>
    </location>
</feature>
<dbReference type="CDD" id="cd03232">
    <property type="entry name" value="ABCG_PDR_domain2"/>
    <property type="match status" value="1"/>
</dbReference>
<evidence type="ECO:0000256" key="11">
    <source>
        <dbReference type="SAM" id="Phobius"/>
    </source>
</evidence>
<feature type="transmembrane region" description="Helical" evidence="11">
    <location>
        <begin position="508"/>
        <end position="525"/>
    </location>
</feature>
<keyword evidence="7" id="KW-0067">ATP-binding</keyword>
<feature type="domain" description="ABC transporter" evidence="12">
    <location>
        <begin position="73"/>
        <end position="342"/>
    </location>
</feature>
<dbReference type="Pfam" id="PF00005">
    <property type="entry name" value="ABC_tran"/>
    <property type="match status" value="2"/>
</dbReference>
<proteinExistence type="inferred from homology"/>
<dbReference type="SMART" id="SM00382">
    <property type="entry name" value="AAA"/>
    <property type="match status" value="2"/>
</dbReference>
<dbReference type="InterPro" id="IPR034003">
    <property type="entry name" value="ABCG_PDR_2"/>
</dbReference>
<feature type="transmembrane region" description="Helical" evidence="11">
    <location>
        <begin position="665"/>
        <end position="688"/>
    </location>
</feature>
<dbReference type="Pfam" id="PF08370">
    <property type="entry name" value="PDR_assoc"/>
    <property type="match status" value="1"/>
</dbReference>
<dbReference type="InterPro" id="IPR013581">
    <property type="entry name" value="PDR_assoc"/>
</dbReference>
<comment type="caution">
    <text evidence="13">The sequence shown here is derived from an EMBL/GenBank/DDBJ whole genome shotgun (WGS) entry which is preliminary data.</text>
</comment>
<dbReference type="GO" id="GO:0005524">
    <property type="term" value="F:ATP binding"/>
    <property type="evidence" value="ECO:0007669"/>
    <property type="project" value="UniProtKB-KW"/>
</dbReference>
<organism evidence="13 14">
    <name type="scientific">Eragrostis curvula</name>
    <name type="common">weeping love grass</name>
    <dbReference type="NCBI Taxonomy" id="38414"/>
    <lineage>
        <taxon>Eukaryota</taxon>
        <taxon>Viridiplantae</taxon>
        <taxon>Streptophyta</taxon>
        <taxon>Embryophyta</taxon>
        <taxon>Tracheophyta</taxon>
        <taxon>Spermatophyta</taxon>
        <taxon>Magnoliopsida</taxon>
        <taxon>Liliopsida</taxon>
        <taxon>Poales</taxon>
        <taxon>Poaceae</taxon>
        <taxon>PACMAD clade</taxon>
        <taxon>Chloridoideae</taxon>
        <taxon>Eragrostideae</taxon>
        <taxon>Eragrostidinae</taxon>
        <taxon>Eragrostis</taxon>
    </lineage>
</organism>
<feature type="transmembrane region" description="Helical" evidence="11">
    <location>
        <begin position="585"/>
        <end position="604"/>
    </location>
</feature>
<accession>A0A5J9TIE2</accession>
<comment type="function">
    <text evidence="10">May be a general defense protein.</text>
</comment>
<dbReference type="GO" id="GO:0140359">
    <property type="term" value="F:ABC-type transporter activity"/>
    <property type="evidence" value="ECO:0007669"/>
    <property type="project" value="InterPro"/>
</dbReference>
<feature type="transmembrane region" description="Helical" evidence="11">
    <location>
        <begin position="1305"/>
        <end position="1331"/>
    </location>
</feature>
<evidence type="ECO:0000256" key="9">
    <source>
        <dbReference type="ARBA" id="ARBA00023136"/>
    </source>
</evidence>
<reference evidence="13 14" key="1">
    <citation type="journal article" date="2019" name="Sci. Rep.">
        <title>A high-quality genome of Eragrostis curvula grass provides insights into Poaceae evolution and supports new strategies to enhance forage quality.</title>
        <authorList>
            <person name="Carballo J."/>
            <person name="Santos B.A.C.M."/>
            <person name="Zappacosta D."/>
            <person name="Garbus I."/>
            <person name="Selva J.P."/>
            <person name="Gallo C.A."/>
            <person name="Diaz A."/>
            <person name="Albertini E."/>
            <person name="Caccamo M."/>
            <person name="Echenique V."/>
        </authorList>
    </citation>
    <scope>NUCLEOTIDE SEQUENCE [LARGE SCALE GENOMIC DNA]</scope>
    <source>
        <strain evidence="14">cv. Victoria</strain>
        <tissue evidence="13">Leaf</tissue>
    </source>
</reference>
<dbReference type="InterPro" id="IPR043926">
    <property type="entry name" value="ABCG_dom"/>
</dbReference>
<evidence type="ECO:0000256" key="10">
    <source>
        <dbReference type="ARBA" id="ARBA00037747"/>
    </source>
</evidence>
<dbReference type="InterPro" id="IPR027417">
    <property type="entry name" value="P-loop_NTPase"/>
</dbReference>
<feature type="transmembrane region" description="Helical" evidence="11">
    <location>
        <begin position="1111"/>
        <end position="1137"/>
    </location>
</feature>
<feature type="transmembrane region" description="Helical" evidence="11">
    <location>
        <begin position="440"/>
        <end position="458"/>
    </location>
</feature>
<dbReference type="FunFam" id="3.40.50.300:FF:000157">
    <property type="entry name" value="ABC transporter G family member 34"/>
    <property type="match status" value="1"/>
</dbReference>
<protein>
    <recommendedName>
        <fullName evidence="12">ABC transporter domain-containing protein</fullName>
    </recommendedName>
</protein>
<dbReference type="Pfam" id="PF19055">
    <property type="entry name" value="ABC2_membrane_7"/>
    <property type="match status" value="1"/>
</dbReference>
<evidence type="ECO:0000256" key="6">
    <source>
        <dbReference type="ARBA" id="ARBA00022741"/>
    </source>
</evidence>
<feature type="transmembrane region" description="Helical" evidence="11">
    <location>
        <begin position="1081"/>
        <end position="1099"/>
    </location>
</feature>
<evidence type="ECO:0000256" key="3">
    <source>
        <dbReference type="ARBA" id="ARBA00022448"/>
    </source>
</evidence>
<feature type="domain" description="ABC transporter" evidence="12">
    <location>
        <begin position="735"/>
        <end position="988"/>
    </location>
</feature>
<feature type="transmembrane region" description="Helical" evidence="11">
    <location>
        <begin position="1224"/>
        <end position="1243"/>
    </location>
</feature>
<evidence type="ECO:0000256" key="5">
    <source>
        <dbReference type="ARBA" id="ARBA00022737"/>
    </source>
</evidence>
<dbReference type="Gramene" id="TVU11153">
    <property type="protein sequence ID" value="TVU11153"/>
    <property type="gene ID" value="EJB05_44720"/>
</dbReference>
<dbReference type="PROSITE" id="PS50893">
    <property type="entry name" value="ABC_TRANSPORTER_2"/>
    <property type="match status" value="2"/>
</dbReference>
<evidence type="ECO:0000313" key="13">
    <source>
        <dbReference type="EMBL" id="TVU11153.1"/>
    </source>
</evidence>
<evidence type="ECO:0000313" key="14">
    <source>
        <dbReference type="Proteomes" id="UP000324897"/>
    </source>
</evidence>
<gene>
    <name evidence="13" type="ORF">EJB05_44720</name>
</gene>
<sequence length="1336" mass="151602">MAGVREETPPLTHAENEEFLCMLREARRRMGYEDPQKVEIVLEDVSVEAELRVGERAPPTLPNAMVNGAKAILDTAHICAPRKKVFKILDGVSGTIRSSRMTLVLGAPGSGKTTFLKTLAGKLDSSLKFNGTVLYNGEACSSIPHSFCAYVGQHDLHHAEMTVRETINFASNLLGANNEFVVLGDELQKDIDDSNEGCKELFAKATKLGQGNNLKVNYILKILGLSDCADTIVGDELRRGISGGQKKRTTIGEMLVGRARCFFMDDISTGLDSSTTFEIMTFLRQMTHVLDLTMVISLLQPAPETFELFDDIILICEGQTVYHGPRQNVISFFNTIGFRCPNRKNVADFLQEVTSEKDQQQYWTGQTEYEYHSIEKIAKCFKAYNIAQLLDHEQYHRDDIKHDRRVFQAAEPQIISRWAIFKACFLREVLLVRRNSPIHIFKAVQITFLAFVLATLFFRTEMDHNTVIDGNKYMGALFMSTAVVNFNGMTELTMTVKRLPVFYKQRELLGLPGWAILCSIILVNIPMSLMETGLWTCSTYYTIGYAPSPVRFFQQSLVFFAMHQISMSLYRFLASLGRTQVMANLLGTEALIAIFILGGFIISQDDLQPWLRWGSWVSPFTYSLNAVALNEFLDKRWSTVFHYENVHTIGEAILKVRGLINEWHWYWVCVGVLFGFSVIFNILSIFALEVLNPIRKHQHRMTARRVESLEYRDQIAGDWRVPLDEANLPFQPLSLAFSHINYFVDMPREMRKHGVTEKRLQLLRDVSGAFRPGMLTALMGITGAGKTTLLDVLAGRKTGGYIEGSINVAGFQKKQETFSRISGYCEQTDIHSPYLTVYESLQFSAYLRLPSDINPHQRDMFVDKVMELVELTDLRSAMVGTPGVTGLSAEQRKRLTIAVELVASPSIIFMDEPTTGLDARAAAIVMRTVRKTVNTGRTVVCTIHQPSIEIFESFDELLLMKRGGQLIYSGTLGPMSSNLIKYFEAIPGVPSIKDGQNPAAWVLDISSHAMEYVTGVDYSEIFRNSSLHKENMDLVGELSKPRENQNDLHFPPNYWPNFKSQCIACVWKQNCSFWKNPELNVARFMYTFGVSITFGFVFWQIGTIIKKEQDVLNILGIAYTSALFLGFVNCCTLQPIVVMERVVFYRERSSGMYSSMAYVIAQIAAEIPYMLVQVFIFSAVVYPMVGFQQAITKFFWFVLYVTLSFMDFTLYGVMVVSLTPNQEIAAALSFFIFLIWNIFSGFIIPRKMIPAWWRWMYWADPAAWTVYGLMLSQLGDRMDLIQVPGQPDQPVSEFLREYLGLQDKYFALVTALHIALITVFGVVFCISIKYIKFHRR</sequence>
<dbReference type="InterPro" id="IPR003593">
    <property type="entry name" value="AAA+_ATPase"/>
</dbReference>
<dbReference type="PANTHER" id="PTHR19241">
    <property type="entry name" value="ATP-BINDING CASSETTE TRANSPORTER"/>
    <property type="match status" value="1"/>
</dbReference>
<evidence type="ECO:0000256" key="4">
    <source>
        <dbReference type="ARBA" id="ARBA00022692"/>
    </source>
</evidence>
<keyword evidence="8 11" id="KW-1133">Transmembrane helix</keyword>
<dbReference type="Pfam" id="PF01061">
    <property type="entry name" value="ABC2_membrane"/>
    <property type="match status" value="2"/>
</dbReference>
<evidence type="ECO:0000259" key="12">
    <source>
        <dbReference type="PROSITE" id="PS50893"/>
    </source>
</evidence>
<evidence type="ECO:0000256" key="8">
    <source>
        <dbReference type="ARBA" id="ARBA00022989"/>
    </source>
</evidence>
<feature type="transmembrane region" description="Helical" evidence="11">
    <location>
        <begin position="1194"/>
        <end position="1218"/>
    </location>
</feature>
<name>A0A5J9TIE2_9POAL</name>
<dbReference type="OrthoDB" id="66620at2759"/>
<keyword evidence="3" id="KW-0813">Transport</keyword>
<keyword evidence="5" id="KW-0677">Repeat</keyword>